<reference evidence="2" key="2">
    <citation type="submission" date="2009-09" db="EMBL/GenBank/DDBJ databases">
        <title>Complete sequence of chromosome of Candidatus Accumulibacter phosphatis clade IIA str. UW-1.</title>
        <authorList>
            <consortium name="US DOE Joint Genome Institute"/>
            <person name="Martin H.G."/>
            <person name="Ivanova N."/>
            <person name="Kunin V."/>
            <person name="Warnecke F."/>
            <person name="Barry K."/>
            <person name="He S."/>
            <person name="Salamov A."/>
            <person name="Szeto E."/>
            <person name="Dalin E."/>
            <person name="Pangilinan J.L."/>
            <person name="Lapidus A."/>
            <person name="Lowry S."/>
            <person name="Kyrpides N.C."/>
            <person name="McMahon K.D."/>
            <person name="Hugenholtz P."/>
        </authorList>
    </citation>
    <scope>NUCLEOTIDE SEQUENCE [LARGE SCALE GENOMIC DNA]</scope>
    <source>
        <strain evidence="2">UW-1</strain>
    </source>
</reference>
<gene>
    <name evidence="2" type="ordered locus">CAP2UW1_0758</name>
</gene>
<feature type="domain" description="N-acetyltransferase" evidence="1">
    <location>
        <begin position="40"/>
        <end position="201"/>
    </location>
</feature>
<dbReference type="InterPro" id="IPR016181">
    <property type="entry name" value="Acyl_CoA_acyltransferase"/>
</dbReference>
<proteinExistence type="predicted"/>
<reference evidence="2" key="1">
    <citation type="submission" date="2009-08" db="EMBL/GenBank/DDBJ databases">
        <authorList>
            <consortium name="US DOE Joint Genome Institute"/>
            <person name="Lucas S."/>
            <person name="Copeland A."/>
            <person name="Lapidus A."/>
            <person name="Glavina del Rio T."/>
            <person name="Dalin E."/>
            <person name="Tice H."/>
            <person name="Bruce D."/>
            <person name="Barry K."/>
            <person name="Pitluck S."/>
            <person name="Lowry S."/>
            <person name="Larimer F."/>
            <person name="Land M."/>
            <person name="Hauser L."/>
            <person name="Kyrpides N."/>
            <person name="Ivanova N."/>
            <person name="McMahon K.D."/>
            <person name="Hugenholtz P."/>
        </authorList>
    </citation>
    <scope>NUCLEOTIDE SEQUENCE</scope>
    <source>
        <strain evidence="2">UW-1</strain>
    </source>
</reference>
<sequence length="245" mass="27186">MSQHLNPLGQPVGESLADWQVPPHPPGQILEGRLARLEPLVARHAASLYAAHALDADNRNWTYLPYGPFDTFDSYCAWIDRHCRGRDPLFYAIVERTSDAAVGVASYLRVAPASGSIEVGHINFSPRLQQTPAATEAMYLLMKHAFELGYRRYEWKCDALNAPSRAAALRLGLSFEGIFRQATVVKGRNRDTAWYAAIDREWPLLDAAFARWLDPANFDAAEKQRVALSALTRLSLQGGALLPVG</sequence>
<evidence type="ECO:0000259" key="1">
    <source>
        <dbReference type="PROSITE" id="PS51186"/>
    </source>
</evidence>
<protein>
    <submittedName>
        <fullName evidence="2">GCN5-related N-acetyltransferase</fullName>
    </submittedName>
</protein>
<dbReference type="FunFam" id="3.40.630.30:FF:000047">
    <property type="entry name" value="Acetyltransferase, GNAT family"/>
    <property type="match status" value="1"/>
</dbReference>
<dbReference type="EMBL" id="CP001715">
    <property type="protein sequence ID" value="ACV34103.1"/>
    <property type="molecule type" value="Genomic_DNA"/>
</dbReference>
<dbReference type="PANTHER" id="PTHR43441:SF2">
    <property type="entry name" value="FAMILY ACETYLTRANSFERASE, PUTATIVE (AFU_ORTHOLOGUE AFUA_7G00850)-RELATED"/>
    <property type="match status" value="1"/>
</dbReference>
<name>C7RMS6_ACCRE</name>
<dbReference type="STRING" id="522306.CAP2UW1_0758"/>
<dbReference type="eggNOG" id="COG1670">
    <property type="taxonomic scope" value="Bacteria"/>
</dbReference>
<keyword evidence="2" id="KW-0808">Transferase</keyword>
<dbReference type="GO" id="GO:0005737">
    <property type="term" value="C:cytoplasm"/>
    <property type="evidence" value="ECO:0007669"/>
    <property type="project" value="TreeGrafter"/>
</dbReference>
<dbReference type="Gene3D" id="3.40.630.30">
    <property type="match status" value="1"/>
</dbReference>
<dbReference type="InterPro" id="IPR000182">
    <property type="entry name" value="GNAT_dom"/>
</dbReference>
<dbReference type="PROSITE" id="PS51186">
    <property type="entry name" value="GNAT"/>
    <property type="match status" value="1"/>
</dbReference>
<dbReference type="Pfam" id="PF13302">
    <property type="entry name" value="Acetyltransf_3"/>
    <property type="match status" value="1"/>
</dbReference>
<dbReference type="OrthoDB" id="5295305at2"/>
<dbReference type="GO" id="GO:1990189">
    <property type="term" value="F:protein N-terminal-serine acetyltransferase activity"/>
    <property type="evidence" value="ECO:0007669"/>
    <property type="project" value="TreeGrafter"/>
</dbReference>
<accession>C7RMS6</accession>
<dbReference type="HOGENOM" id="CLU_013985_1_2_4"/>
<organism evidence="2">
    <name type="scientific">Accumulibacter regalis</name>
    <dbReference type="NCBI Taxonomy" id="522306"/>
    <lineage>
        <taxon>Bacteria</taxon>
        <taxon>Pseudomonadati</taxon>
        <taxon>Pseudomonadota</taxon>
        <taxon>Betaproteobacteria</taxon>
        <taxon>Candidatus Accumulibacter</taxon>
    </lineage>
</organism>
<dbReference type="KEGG" id="app:CAP2UW1_0758"/>
<dbReference type="SUPFAM" id="SSF55729">
    <property type="entry name" value="Acyl-CoA N-acyltransferases (Nat)"/>
    <property type="match status" value="1"/>
</dbReference>
<dbReference type="AlphaFoldDB" id="C7RMS6"/>
<dbReference type="GO" id="GO:0008999">
    <property type="term" value="F:protein-N-terminal-alanine acetyltransferase activity"/>
    <property type="evidence" value="ECO:0007669"/>
    <property type="project" value="TreeGrafter"/>
</dbReference>
<dbReference type="InterPro" id="IPR051908">
    <property type="entry name" value="Ribosomal_N-acetyltransferase"/>
</dbReference>
<dbReference type="PANTHER" id="PTHR43441">
    <property type="entry name" value="RIBOSOMAL-PROTEIN-SERINE ACETYLTRANSFERASE"/>
    <property type="match status" value="1"/>
</dbReference>
<evidence type="ECO:0000313" key="2">
    <source>
        <dbReference type="EMBL" id="ACV34103.1"/>
    </source>
</evidence>